<sequence length="316" mass="34049">MVKSHLVQMDKRSSISRWNWSYVLACGKGRRRTAGSTQPSSTPSPLLSPLKSPAPNVVVNGDMVELGGASQDARCGQRMAAPHTDAHTLETLQSSAPANLVAKVTTVERGGLEKSLTKRSTTAHNALGSVQTVSWVSGFYLKPRIIDDAIRVAIVTFALKCPAPALVQNKVAVELRGLGEHTNTSARMLHGSRPLTLPLLSNSLLLEWQLSFGAGRLSTAQYSTWGNAHLAKPMALCVIAKIASVPTPDSEMHGFSTFVKTFPQVAFSSASAPRIFTLVSARMRTFKISYLGLFLVKVTTLCLAWEREGIGTPLQI</sequence>
<dbReference type="AlphaFoldDB" id="A0AAD7CLZ9"/>
<reference evidence="2" key="1">
    <citation type="submission" date="2023-03" db="EMBL/GenBank/DDBJ databases">
        <title>Massive genome expansion in bonnet fungi (Mycena s.s.) driven by repeated elements and novel gene families across ecological guilds.</title>
        <authorList>
            <consortium name="Lawrence Berkeley National Laboratory"/>
            <person name="Harder C.B."/>
            <person name="Miyauchi S."/>
            <person name="Viragh M."/>
            <person name="Kuo A."/>
            <person name="Thoen E."/>
            <person name="Andreopoulos B."/>
            <person name="Lu D."/>
            <person name="Skrede I."/>
            <person name="Drula E."/>
            <person name="Henrissat B."/>
            <person name="Morin E."/>
            <person name="Kohler A."/>
            <person name="Barry K."/>
            <person name="LaButti K."/>
            <person name="Morin E."/>
            <person name="Salamov A."/>
            <person name="Lipzen A."/>
            <person name="Mereny Z."/>
            <person name="Hegedus B."/>
            <person name="Baldrian P."/>
            <person name="Stursova M."/>
            <person name="Weitz H."/>
            <person name="Taylor A."/>
            <person name="Grigoriev I.V."/>
            <person name="Nagy L.G."/>
            <person name="Martin F."/>
            <person name="Kauserud H."/>
        </authorList>
    </citation>
    <scope>NUCLEOTIDE SEQUENCE</scope>
    <source>
        <strain evidence="2">CBHHK067</strain>
    </source>
</reference>
<organism evidence="2 3">
    <name type="scientific">Mycena rosella</name>
    <name type="common">Pink bonnet</name>
    <name type="synonym">Agaricus rosellus</name>
    <dbReference type="NCBI Taxonomy" id="1033263"/>
    <lineage>
        <taxon>Eukaryota</taxon>
        <taxon>Fungi</taxon>
        <taxon>Dikarya</taxon>
        <taxon>Basidiomycota</taxon>
        <taxon>Agaricomycotina</taxon>
        <taxon>Agaricomycetes</taxon>
        <taxon>Agaricomycetidae</taxon>
        <taxon>Agaricales</taxon>
        <taxon>Marasmiineae</taxon>
        <taxon>Mycenaceae</taxon>
        <taxon>Mycena</taxon>
    </lineage>
</organism>
<keyword evidence="3" id="KW-1185">Reference proteome</keyword>
<dbReference type="Proteomes" id="UP001221757">
    <property type="component" value="Unassembled WGS sequence"/>
</dbReference>
<evidence type="ECO:0000313" key="2">
    <source>
        <dbReference type="EMBL" id="KAJ7652594.1"/>
    </source>
</evidence>
<proteinExistence type="predicted"/>
<protein>
    <submittedName>
        <fullName evidence="2">Uncharacterized protein</fullName>
    </submittedName>
</protein>
<feature type="compositionally biased region" description="Low complexity" evidence="1">
    <location>
        <begin position="36"/>
        <end position="52"/>
    </location>
</feature>
<accession>A0AAD7CLZ9</accession>
<gene>
    <name evidence="2" type="ORF">B0H17DRAFT_1147336</name>
</gene>
<feature type="region of interest" description="Disordered" evidence="1">
    <location>
        <begin position="31"/>
        <end position="52"/>
    </location>
</feature>
<name>A0AAD7CLZ9_MYCRO</name>
<evidence type="ECO:0000313" key="3">
    <source>
        <dbReference type="Proteomes" id="UP001221757"/>
    </source>
</evidence>
<dbReference type="EMBL" id="JARKIE010000345">
    <property type="protein sequence ID" value="KAJ7652594.1"/>
    <property type="molecule type" value="Genomic_DNA"/>
</dbReference>
<comment type="caution">
    <text evidence="2">The sequence shown here is derived from an EMBL/GenBank/DDBJ whole genome shotgun (WGS) entry which is preliminary data.</text>
</comment>
<evidence type="ECO:0000256" key="1">
    <source>
        <dbReference type="SAM" id="MobiDB-lite"/>
    </source>
</evidence>